<sequence length="169" mass="18336">MNLRDDKDDEGLKMKDERFIIKEEGLTLIELLVVIGVIAGLLTLAAVTFITVQTRSRDGERKSDLSKIQVALEQYFSDQKSYPSSGLTAGNPLTDCTGAVCTPTKTYLEKIPGDPKSGNYNYSLSGTTYTIYACLENTKDSDRDDVDGGPQDSCGADGRVSYTVSSTNP</sequence>
<comment type="caution">
    <text evidence="5">The sequence shown here is derived from an EMBL/GenBank/DDBJ whole genome shotgun (WGS) entry which is preliminary data.</text>
</comment>
<dbReference type="GO" id="GO:0015628">
    <property type="term" value="P:protein secretion by the type II secretion system"/>
    <property type="evidence" value="ECO:0007669"/>
    <property type="project" value="InterPro"/>
</dbReference>
<keyword evidence="3" id="KW-0812">Transmembrane</keyword>
<name>A0A1G1W7J1_9BACT</name>
<evidence type="ECO:0000256" key="2">
    <source>
        <dbReference type="SAM" id="MobiDB-lite"/>
    </source>
</evidence>
<feature type="domain" description="Type II secretion system protein GspG C-terminal" evidence="4">
    <location>
        <begin position="53"/>
        <end position="132"/>
    </location>
</feature>
<keyword evidence="3" id="KW-0472">Membrane</keyword>
<dbReference type="InterPro" id="IPR000983">
    <property type="entry name" value="Bac_GSPG_pilin"/>
</dbReference>
<protein>
    <recommendedName>
        <fullName evidence="4">Type II secretion system protein GspG C-terminal domain-containing protein</fullName>
    </recommendedName>
</protein>
<dbReference type="GO" id="GO:0015627">
    <property type="term" value="C:type II protein secretion system complex"/>
    <property type="evidence" value="ECO:0007669"/>
    <property type="project" value="InterPro"/>
</dbReference>
<keyword evidence="1" id="KW-0488">Methylation</keyword>
<evidence type="ECO:0000313" key="6">
    <source>
        <dbReference type="Proteomes" id="UP000177103"/>
    </source>
</evidence>
<keyword evidence="3" id="KW-1133">Transmembrane helix</keyword>
<evidence type="ECO:0000256" key="3">
    <source>
        <dbReference type="SAM" id="Phobius"/>
    </source>
</evidence>
<gene>
    <name evidence="5" type="ORF">A2Y57_03995</name>
</gene>
<dbReference type="PROSITE" id="PS00409">
    <property type="entry name" value="PROKAR_NTER_METHYL"/>
    <property type="match status" value="1"/>
</dbReference>
<dbReference type="InterPro" id="IPR012902">
    <property type="entry name" value="N_methyl_site"/>
</dbReference>
<accession>A0A1G1W7J1</accession>
<dbReference type="PRINTS" id="PR00813">
    <property type="entry name" value="BCTERIALGSPG"/>
</dbReference>
<reference evidence="5 6" key="1">
    <citation type="journal article" date="2016" name="Nat. Commun.">
        <title>Thousands of microbial genomes shed light on interconnected biogeochemical processes in an aquifer system.</title>
        <authorList>
            <person name="Anantharaman K."/>
            <person name="Brown C.T."/>
            <person name="Hug L.A."/>
            <person name="Sharon I."/>
            <person name="Castelle C.J."/>
            <person name="Probst A.J."/>
            <person name="Thomas B.C."/>
            <person name="Singh A."/>
            <person name="Wilkins M.J."/>
            <person name="Karaoz U."/>
            <person name="Brodie E.L."/>
            <person name="Williams K.H."/>
            <person name="Hubbard S.S."/>
            <person name="Banfield J.F."/>
        </authorList>
    </citation>
    <scope>NUCLEOTIDE SEQUENCE [LARGE SCALE GENOMIC DNA]</scope>
</reference>
<organism evidence="5 6">
    <name type="scientific">Candidatus Woykebacteria bacterium RBG_13_40_7b</name>
    <dbReference type="NCBI Taxonomy" id="1802594"/>
    <lineage>
        <taxon>Bacteria</taxon>
        <taxon>Candidatus Woykeibacteriota</taxon>
    </lineage>
</organism>
<feature type="region of interest" description="Disordered" evidence="2">
    <location>
        <begin position="139"/>
        <end position="169"/>
    </location>
</feature>
<dbReference type="AlphaFoldDB" id="A0A1G1W7J1"/>
<dbReference type="InterPro" id="IPR013545">
    <property type="entry name" value="T2SS_protein-GspG_C"/>
</dbReference>
<evidence type="ECO:0000259" key="4">
    <source>
        <dbReference type="Pfam" id="PF08334"/>
    </source>
</evidence>
<dbReference type="Proteomes" id="UP000177103">
    <property type="component" value="Unassembled WGS sequence"/>
</dbReference>
<proteinExistence type="predicted"/>
<dbReference type="InterPro" id="IPR045584">
    <property type="entry name" value="Pilin-like"/>
</dbReference>
<dbReference type="Pfam" id="PF08334">
    <property type="entry name" value="T2SSG"/>
    <property type="match status" value="1"/>
</dbReference>
<feature type="transmembrane region" description="Helical" evidence="3">
    <location>
        <begin position="31"/>
        <end position="52"/>
    </location>
</feature>
<evidence type="ECO:0000313" key="5">
    <source>
        <dbReference type="EMBL" id="OGY23642.1"/>
    </source>
</evidence>
<dbReference type="Gene3D" id="3.30.700.10">
    <property type="entry name" value="Glycoprotein, Type 4 Pilin"/>
    <property type="match status" value="1"/>
</dbReference>
<dbReference type="EMBL" id="MHCQ01000041">
    <property type="protein sequence ID" value="OGY23642.1"/>
    <property type="molecule type" value="Genomic_DNA"/>
</dbReference>
<dbReference type="SUPFAM" id="SSF54523">
    <property type="entry name" value="Pili subunits"/>
    <property type="match status" value="1"/>
</dbReference>
<evidence type="ECO:0000256" key="1">
    <source>
        <dbReference type="ARBA" id="ARBA00022481"/>
    </source>
</evidence>